<dbReference type="ExpressionAtlas" id="A2PZC9">
    <property type="expression patterns" value="baseline"/>
</dbReference>
<dbReference type="GO" id="GO:0006952">
    <property type="term" value="P:defense response"/>
    <property type="evidence" value="ECO:0007669"/>
    <property type="project" value="InterPro"/>
</dbReference>
<sequence>MLLSRLAHSALPASLRASAASSASSQLHAVPRVASAAPRAPSHVAQYSNGSAAPVPPNFAAPNDRAATSSSDRVYTNYYVYKTRAAMCLRLLPPTFAKAQAGKVLERDGTMLLEFATANAAAPGAGNGPAGNVNRTYNWGNKVTFALSPVELGNILAGDAVASDKGLVLWHDPAKLGKTGEPIKKLSLKQLPDGNISFNLTAGPENFSVPVTKGEFEVIKSVAQFAIPRLLGFDAVFE</sequence>
<dbReference type="EMBL" id="AB267745">
    <property type="protein sequence ID" value="BAF46291.1"/>
    <property type="molecule type" value="mRNA"/>
</dbReference>
<dbReference type="SUPFAM" id="SSF54447">
    <property type="entry name" value="ssDNA-binding transcriptional regulator domain"/>
    <property type="match status" value="1"/>
</dbReference>
<dbReference type="GO" id="GO:0003697">
    <property type="term" value="F:single-stranded DNA binding"/>
    <property type="evidence" value="ECO:0007669"/>
    <property type="project" value="InterPro"/>
</dbReference>
<name>A2PZC9_CHLRE</name>
<dbReference type="PANTHER" id="PTHR31745:SF1">
    <property type="entry name" value="SINGLE-STRANDED DNA-BINDING PROTEIN WHY2, MITOCHONDRIAL"/>
    <property type="match status" value="1"/>
</dbReference>
<comment type="similarity">
    <text evidence="1">Belongs to the Whirly family.</text>
</comment>
<evidence type="ECO:0000256" key="1">
    <source>
        <dbReference type="ARBA" id="ARBA00006061"/>
    </source>
</evidence>
<dbReference type="PANTHER" id="PTHR31745">
    <property type="entry name" value="SINGLE-STRANDED DNA-BINDING PROTEIN WHY2, MITOCHONDRIAL"/>
    <property type="match status" value="1"/>
</dbReference>
<organism evidence="3">
    <name type="scientific">Chlamydomonas reinhardtii</name>
    <name type="common">Chlamydomonas smithii</name>
    <dbReference type="NCBI Taxonomy" id="3055"/>
    <lineage>
        <taxon>Eukaryota</taxon>
        <taxon>Viridiplantae</taxon>
        <taxon>Chlorophyta</taxon>
        <taxon>core chlorophytes</taxon>
        <taxon>Chlorophyceae</taxon>
        <taxon>CS clade</taxon>
        <taxon>Chlamydomonadales</taxon>
        <taxon>Chlamydomonadaceae</taxon>
        <taxon>Chlamydomonas</taxon>
    </lineage>
</organism>
<dbReference type="InterPro" id="IPR009044">
    <property type="entry name" value="ssDNA-bd_transcriptional_reg"/>
</dbReference>
<gene>
    <name evidence="3" type="primary">EZY18</name>
</gene>
<accession>A2PZC9</accession>
<protein>
    <submittedName>
        <fullName evidence="3">Transcription regulator Pbf-2</fullName>
    </submittedName>
</protein>
<dbReference type="AlphaFoldDB" id="A2PZC9"/>
<dbReference type="InterPro" id="IPR013742">
    <property type="entry name" value="Whirly"/>
</dbReference>
<dbReference type="Gene3D" id="2.30.31.10">
    <property type="entry name" value="Transcriptional Coactivator Pc4, Chain A"/>
    <property type="match status" value="1"/>
</dbReference>
<keyword evidence="2" id="KW-0809">Transit peptide</keyword>
<evidence type="ECO:0000256" key="2">
    <source>
        <dbReference type="ARBA" id="ARBA00022946"/>
    </source>
</evidence>
<dbReference type="GO" id="GO:0006355">
    <property type="term" value="P:regulation of DNA-templated transcription"/>
    <property type="evidence" value="ECO:0007669"/>
    <property type="project" value="InterPro"/>
</dbReference>
<dbReference type="ProMEX" id="A2PZC9"/>
<reference evidence="3" key="1">
    <citation type="submission" date="2006-08" db="EMBL/GenBank/DDBJ databases">
        <title>Zygote specific and up-regulated genes in Chlamydomonas reinhardtii.</title>
        <authorList>
            <person name="Kubo T."/>
            <person name="Saito T."/>
            <person name="Matsuda Y."/>
        </authorList>
    </citation>
    <scope>NUCLEOTIDE SEQUENCE</scope>
</reference>
<dbReference type="Pfam" id="PF08536">
    <property type="entry name" value="Whirly"/>
    <property type="match status" value="1"/>
</dbReference>
<evidence type="ECO:0000313" key="3">
    <source>
        <dbReference type="EMBL" id="BAF46291.1"/>
    </source>
</evidence>
<proteinExistence type="evidence at transcript level"/>